<evidence type="ECO:0000313" key="1">
    <source>
        <dbReference type="EMBL" id="CDW39707.1"/>
    </source>
</evidence>
<dbReference type="AlphaFoldDB" id="A0A0K2UP83"/>
<protein>
    <submittedName>
        <fullName evidence="1">Uncharacterized protein</fullName>
    </submittedName>
</protein>
<organism evidence="1">
    <name type="scientific">Lepeophtheirus salmonis</name>
    <name type="common">Salmon louse</name>
    <name type="synonym">Caligus salmonis</name>
    <dbReference type="NCBI Taxonomy" id="72036"/>
    <lineage>
        <taxon>Eukaryota</taxon>
        <taxon>Metazoa</taxon>
        <taxon>Ecdysozoa</taxon>
        <taxon>Arthropoda</taxon>
        <taxon>Crustacea</taxon>
        <taxon>Multicrustacea</taxon>
        <taxon>Hexanauplia</taxon>
        <taxon>Copepoda</taxon>
        <taxon>Siphonostomatoida</taxon>
        <taxon>Caligidae</taxon>
        <taxon>Lepeophtheirus</taxon>
    </lineage>
</organism>
<reference evidence="1" key="1">
    <citation type="submission" date="2014-05" db="EMBL/GenBank/DDBJ databases">
        <authorList>
            <person name="Chronopoulou M."/>
        </authorList>
    </citation>
    <scope>NUCLEOTIDE SEQUENCE</scope>
    <source>
        <tissue evidence="1">Whole organism</tissue>
    </source>
</reference>
<name>A0A0K2UP83_LEPSM</name>
<dbReference type="EMBL" id="HACA01022346">
    <property type="protein sequence ID" value="CDW39707.1"/>
    <property type="molecule type" value="Transcribed_RNA"/>
</dbReference>
<feature type="non-terminal residue" evidence="1">
    <location>
        <position position="1"/>
    </location>
</feature>
<accession>A0A0K2UP83</accession>
<proteinExistence type="predicted"/>
<sequence>LLIDWEALLKKIEDLINIVSPPLNPLQTPLGQYSAHQSLSLDLQHHERPTLDMAARCSTLNIIYVCRVFDLLT</sequence>